<evidence type="ECO:0000313" key="4">
    <source>
        <dbReference type="Proteomes" id="UP001157006"/>
    </source>
</evidence>
<evidence type="ECO:0000256" key="2">
    <source>
        <dbReference type="PROSITE-ProRule" id="PRU00708"/>
    </source>
</evidence>
<dbReference type="Pfam" id="PF20431">
    <property type="entry name" value="E_motif"/>
    <property type="match status" value="1"/>
</dbReference>
<dbReference type="Pfam" id="PF01535">
    <property type="entry name" value="PPR"/>
    <property type="match status" value="10"/>
</dbReference>
<dbReference type="FunFam" id="1.25.40.10:FF:000442">
    <property type="entry name" value="Pentatricopeptide repeat-containing protein At3g49710"/>
    <property type="match status" value="1"/>
</dbReference>
<dbReference type="PANTHER" id="PTHR24015:SF97">
    <property type="entry name" value="OS03G0235200 PROTEIN"/>
    <property type="match status" value="1"/>
</dbReference>
<evidence type="ECO:0008006" key="5">
    <source>
        <dbReference type="Google" id="ProtNLM"/>
    </source>
</evidence>
<evidence type="ECO:0000313" key="3">
    <source>
        <dbReference type="EMBL" id="CAI8597437.1"/>
    </source>
</evidence>
<keyword evidence="1" id="KW-0677">Repeat</keyword>
<proteinExistence type="predicted"/>
<name>A0AAV0ZND6_VICFA</name>
<dbReference type="SUPFAM" id="SSF48452">
    <property type="entry name" value="TPR-like"/>
    <property type="match status" value="1"/>
</dbReference>
<feature type="repeat" description="PPR" evidence="2">
    <location>
        <begin position="68"/>
        <end position="102"/>
    </location>
</feature>
<feature type="repeat" description="PPR" evidence="2">
    <location>
        <begin position="508"/>
        <end position="542"/>
    </location>
</feature>
<gene>
    <name evidence="3" type="ORF">VFH_II081760</name>
</gene>
<dbReference type="FunFam" id="1.25.40.10:FF:000243">
    <property type="entry name" value="Pentatricopeptide repeat-containing protein chloroplastic"/>
    <property type="match status" value="1"/>
</dbReference>
<dbReference type="InterPro" id="IPR046960">
    <property type="entry name" value="PPR_At4g14850-like_plant"/>
</dbReference>
<dbReference type="InterPro" id="IPR046848">
    <property type="entry name" value="E_motif"/>
</dbReference>
<dbReference type="FunFam" id="1.25.40.10:FF:000381">
    <property type="entry name" value="Pentatricopeptide repeat-containing protein"/>
    <property type="match status" value="1"/>
</dbReference>
<organism evidence="3 4">
    <name type="scientific">Vicia faba</name>
    <name type="common">Broad bean</name>
    <name type="synonym">Faba vulgaris</name>
    <dbReference type="NCBI Taxonomy" id="3906"/>
    <lineage>
        <taxon>Eukaryota</taxon>
        <taxon>Viridiplantae</taxon>
        <taxon>Streptophyta</taxon>
        <taxon>Embryophyta</taxon>
        <taxon>Tracheophyta</taxon>
        <taxon>Spermatophyta</taxon>
        <taxon>Magnoliopsida</taxon>
        <taxon>eudicotyledons</taxon>
        <taxon>Gunneridae</taxon>
        <taxon>Pentapetalae</taxon>
        <taxon>rosids</taxon>
        <taxon>fabids</taxon>
        <taxon>Fabales</taxon>
        <taxon>Fabaceae</taxon>
        <taxon>Papilionoideae</taxon>
        <taxon>50 kb inversion clade</taxon>
        <taxon>NPAAA clade</taxon>
        <taxon>Hologalegina</taxon>
        <taxon>IRL clade</taxon>
        <taxon>Fabeae</taxon>
        <taxon>Vicia</taxon>
    </lineage>
</organism>
<dbReference type="NCBIfam" id="TIGR00756">
    <property type="entry name" value="PPR"/>
    <property type="match status" value="5"/>
</dbReference>
<dbReference type="FunFam" id="1.25.40.10:FF:000285">
    <property type="entry name" value="Pentatricopeptide repeat-containing protein, chloroplastic"/>
    <property type="match status" value="1"/>
</dbReference>
<dbReference type="GO" id="GO:0009451">
    <property type="term" value="P:RNA modification"/>
    <property type="evidence" value="ECO:0007669"/>
    <property type="project" value="InterPro"/>
</dbReference>
<dbReference type="InterPro" id="IPR011990">
    <property type="entry name" value="TPR-like_helical_dom_sf"/>
</dbReference>
<dbReference type="FunFam" id="1.25.40.10:FF:002091">
    <property type="entry name" value="Pentatricopeptide repeat-containing protein At4g08210"/>
    <property type="match status" value="1"/>
</dbReference>
<feature type="repeat" description="PPR" evidence="2">
    <location>
        <begin position="170"/>
        <end position="204"/>
    </location>
</feature>
<accession>A0AAV0ZND6</accession>
<dbReference type="EMBL" id="OX451737">
    <property type="protein sequence ID" value="CAI8597437.1"/>
    <property type="molecule type" value="Genomic_DNA"/>
</dbReference>
<protein>
    <recommendedName>
        <fullName evidence="5">Pentatricopeptide repeat-containing protein</fullName>
    </recommendedName>
</protein>
<sequence>MDLNQIQFALRCCVRFRAIINAKSLHSYIIKSGHFNHVFLLNNMISVYAKCYSFNDARNLFDEMPHRNIISWTTMVSAFTNSGRPREALTIYNKMLESTTEQPNQFLYSAVLKACGLMGNVELGKMVHHHIFQSKLVIDTVLMNALLDMYVKCGSLREAQQVFYEIPCKNATSWNTLIMGHAKLGLIGDAMKLFDKMPEPDIVSWNSILAGLVDNDSPHALEFVSMMHVKGLKLDEFTLPNALKACGFHGELMLGRQIHCYIIKLGLESSCYCLSTLIDMYSNCKFLGEAMKIFYQFFGNSPLSESLALWNSMLSGYVANGDYDEALRMISHMHHSGILFDFHTFSIALKICIYFSNSSLASEVHGLVITSGYELDFVVGSILIDLYSKQGNIDNALRLFERFPDKDVVAWSSLIAGCASFGSDKLAFSLFMDMIHLGLQIDHFVISIVLKACSSMASHQRGKQVHTLCIKKGYESERIITTALIDMYAKCGDIVDALALFGCLSEIDTMSWTGIIVGCAQNGRANEAISLLLKMIESGTKPNKITILGVLTACRHAGLVEEAWAVFNSIETKHGLIPCPEHYNCMVDILGQAGRFEEAGKLISEMPFKPDKTLWSSLLGACGIYKNRHLANIVAEHLLATSPEDVSVYIMLSNVYASLGMWDSLSKVREAVKKIGKKGAGKSWIEISS</sequence>
<dbReference type="InterPro" id="IPR002885">
    <property type="entry name" value="PPR_rpt"/>
</dbReference>
<dbReference type="PROSITE" id="PS51375">
    <property type="entry name" value="PPR"/>
    <property type="match status" value="5"/>
</dbReference>
<feature type="repeat" description="PPR" evidence="2">
    <location>
        <begin position="306"/>
        <end position="340"/>
    </location>
</feature>
<reference evidence="3 4" key="1">
    <citation type="submission" date="2023-01" db="EMBL/GenBank/DDBJ databases">
        <authorList>
            <person name="Kreplak J."/>
        </authorList>
    </citation>
    <scope>NUCLEOTIDE SEQUENCE [LARGE SCALE GENOMIC DNA]</scope>
</reference>
<keyword evidence="4" id="KW-1185">Reference proteome</keyword>
<dbReference type="PANTHER" id="PTHR24015">
    <property type="entry name" value="OS07G0578800 PROTEIN-RELATED"/>
    <property type="match status" value="1"/>
</dbReference>
<dbReference type="AlphaFoldDB" id="A0AAV0ZND6"/>
<feature type="repeat" description="PPR" evidence="2">
    <location>
        <begin position="407"/>
        <end position="441"/>
    </location>
</feature>
<evidence type="ECO:0000256" key="1">
    <source>
        <dbReference type="ARBA" id="ARBA00022737"/>
    </source>
</evidence>
<dbReference type="GO" id="GO:0003723">
    <property type="term" value="F:RNA binding"/>
    <property type="evidence" value="ECO:0007669"/>
    <property type="project" value="InterPro"/>
</dbReference>
<dbReference type="Proteomes" id="UP001157006">
    <property type="component" value="Chromosome 2"/>
</dbReference>
<dbReference type="Gene3D" id="1.25.40.10">
    <property type="entry name" value="Tetratricopeptide repeat domain"/>
    <property type="match status" value="6"/>
</dbReference>
<dbReference type="Pfam" id="PF13041">
    <property type="entry name" value="PPR_2"/>
    <property type="match status" value="1"/>
</dbReference>